<proteinExistence type="predicted"/>
<evidence type="ECO:0000313" key="3">
    <source>
        <dbReference type="Proteomes" id="UP000053372"/>
    </source>
</evidence>
<gene>
    <name evidence="1" type="ORF">BC008_09270</name>
    <name evidence="2" type="ORF">BC008_12485</name>
</gene>
<dbReference type="Proteomes" id="UP000053372">
    <property type="component" value="Unassembled WGS sequence"/>
</dbReference>
<dbReference type="OrthoDB" id="526290at2"/>
<comment type="caution">
    <text evidence="1">The sequence shown here is derived from an EMBL/GenBank/DDBJ whole genome shotgun (WGS) entry which is preliminary data.</text>
</comment>
<dbReference type="AlphaFoldDB" id="A0A0V7ZD05"/>
<dbReference type="RefSeq" id="WP_027846423.1">
    <property type="nucleotide sequence ID" value="NZ_LMTZ01000143.1"/>
</dbReference>
<organism evidence="1 3">
    <name type="scientific">Mastigocoleus testarum BC008</name>
    <dbReference type="NCBI Taxonomy" id="371196"/>
    <lineage>
        <taxon>Bacteria</taxon>
        <taxon>Bacillati</taxon>
        <taxon>Cyanobacteriota</taxon>
        <taxon>Cyanophyceae</taxon>
        <taxon>Nostocales</taxon>
        <taxon>Hapalosiphonaceae</taxon>
        <taxon>Mastigocoleus</taxon>
    </lineage>
</organism>
<dbReference type="EMBL" id="LMTZ01000158">
    <property type="protein sequence ID" value="KST62351.1"/>
    <property type="molecule type" value="Genomic_DNA"/>
</dbReference>
<evidence type="ECO:0008006" key="4">
    <source>
        <dbReference type="Google" id="ProtNLM"/>
    </source>
</evidence>
<sequence length="392" mass="44361">MITNLNLFNFARTTELILEIPEKVKNPADFTSGFFSNPNSCYQAYINKLCLAAVLPWIREDISVNAKPCPNTKALSSFWEVVNGSAVDLLDGTKLILVPTEAIDSEEIRVPQEWIDIPSWVGDYYLGIQVEPEANYVRVWGYCTHAQLKDCGTYDPSSRTYAVDDKQIIDDISALATAIEFCSEENTRTTVAPVPHMSVQHAQNLIERLGDSQIIEPRLEVPFSIWSGLVEHGGWRKSLYHRRLGCPEPYSVMRWLQEGMSQFVEQIGWQSFNLELSAATARNIEETPVQVAFSRQLIIAGQSYELCVTPKGEYTENIWRFELRNNNVGAVIPGGFKLRLLSEDLQPFPNNEDIATTAVEQLFVEVALETGEGIVWEIEPLPENYDCEILRF</sequence>
<dbReference type="InterPro" id="IPR014951">
    <property type="entry name" value="DUF1822"/>
</dbReference>
<dbReference type="EMBL" id="LMTZ01000143">
    <property type="protein sequence ID" value="KST63119.1"/>
    <property type="molecule type" value="Genomic_DNA"/>
</dbReference>
<keyword evidence="3" id="KW-1185">Reference proteome</keyword>
<evidence type="ECO:0000313" key="1">
    <source>
        <dbReference type="EMBL" id="KST62351.1"/>
    </source>
</evidence>
<reference evidence="1 3" key="1">
    <citation type="journal article" date="2015" name="Genome Announc.">
        <title>Draft Genome of the Euendolithic (true boring) Cyanobacterium Mastigocoleus testarum strain BC008.</title>
        <authorList>
            <person name="Guida B.S."/>
            <person name="Garcia-Pichel F."/>
        </authorList>
    </citation>
    <scope>NUCLEOTIDE SEQUENCE [LARGE SCALE GENOMIC DNA]</scope>
    <source>
        <strain evidence="1 3">BC008</strain>
    </source>
</reference>
<protein>
    <recommendedName>
        <fullName evidence="4">DUF1822 domain-containing protein</fullName>
    </recommendedName>
</protein>
<accession>A0A0V7ZD05</accession>
<evidence type="ECO:0000313" key="2">
    <source>
        <dbReference type="EMBL" id="KST63119.1"/>
    </source>
</evidence>
<name>A0A0V7ZD05_9CYAN</name>
<dbReference type="Pfam" id="PF08852">
    <property type="entry name" value="DUF1822"/>
    <property type="match status" value="1"/>
</dbReference>